<proteinExistence type="predicted"/>
<name>A0AAU7ZSL5_9BACT</name>
<organism evidence="1">
    <name type="scientific">Tunturiibacter psychrotolerans</name>
    <dbReference type="NCBI Taxonomy" id="3069686"/>
    <lineage>
        <taxon>Bacteria</taxon>
        <taxon>Pseudomonadati</taxon>
        <taxon>Acidobacteriota</taxon>
        <taxon>Terriglobia</taxon>
        <taxon>Terriglobales</taxon>
        <taxon>Acidobacteriaceae</taxon>
        <taxon>Tunturiibacter</taxon>
    </lineage>
</organism>
<accession>A0AAU7ZSL5</accession>
<sequence length="75" mass="8034">MDDQSLIKSRELIVINALSGVTPRWVRPDDETTFCGGLHAVYLLVHGSHAVDEEGGVDAVDASRTDLLEGVSVEA</sequence>
<dbReference type="RefSeq" id="WP_353064768.1">
    <property type="nucleotide sequence ID" value="NZ_CP132942.1"/>
</dbReference>
<dbReference type="EMBL" id="CP132942">
    <property type="protein sequence ID" value="XCB33925.1"/>
    <property type="molecule type" value="Genomic_DNA"/>
</dbReference>
<reference evidence="1" key="2">
    <citation type="journal article" date="2024" name="Environ. Microbiol.">
        <title>Genome analysis and description of Tunturibacter gen. nov. expands the diversity of Terriglobia in tundra soils.</title>
        <authorList>
            <person name="Messyasz A."/>
            <person name="Mannisto M.K."/>
            <person name="Kerkhof L.J."/>
            <person name="Haggblom M.M."/>
        </authorList>
    </citation>
    <scope>NUCLEOTIDE SEQUENCE</scope>
    <source>
        <strain evidence="1">X5P6</strain>
    </source>
</reference>
<dbReference type="AlphaFoldDB" id="A0AAU7ZSL5"/>
<dbReference type="KEGG" id="tpsc:RBB77_03275"/>
<gene>
    <name evidence="1" type="ORF">RBB77_03275</name>
</gene>
<reference evidence="1" key="1">
    <citation type="submission" date="2023-08" db="EMBL/GenBank/DDBJ databases">
        <authorList>
            <person name="Messyasz A."/>
            <person name="Mannisto M.K."/>
            <person name="Kerkhof L.J."/>
            <person name="Haggblom M."/>
        </authorList>
    </citation>
    <scope>NUCLEOTIDE SEQUENCE</scope>
    <source>
        <strain evidence="1">X5P6</strain>
    </source>
</reference>
<protein>
    <submittedName>
        <fullName evidence="1">Uncharacterized protein</fullName>
    </submittedName>
</protein>
<evidence type="ECO:0000313" key="1">
    <source>
        <dbReference type="EMBL" id="XCB33925.1"/>
    </source>
</evidence>